<name>A5DC86_PICGU</name>
<dbReference type="PROSITE" id="PS01005">
    <property type="entry name" value="FORMATE_NITRITE_TP_1"/>
    <property type="match status" value="1"/>
</dbReference>
<evidence type="ECO:0000313" key="9">
    <source>
        <dbReference type="Proteomes" id="UP000001997"/>
    </source>
</evidence>
<dbReference type="KEGG" id="pgu:PGUG_00891"/>
<dbReference type="RefSeq" id="XP_001487514.2">
    <property type="nucleotide sequence ID" value="XM_001487464.1"/>
</dbReference>
<dbReference type="GO" id="GO:0015513">
    <property type="term" value="F:high-affinity secondary active nitrite transmembrane transporter activity"/>
    <property type="evidence" value="ECO:0007669"/>
    <property type="project" value="TreeGrafter"/>
</dbReference>
<feature type="transmembrane region" description="Helical" evidence="7">
    <location>
        <begin position="120"/>
        <end position="137"/>
    </location>
</feature>
<organism evidence="8 9">
    <name type="scientific">Meyerozyma guilliermondii (strain ATCC 6260 / CBS 566 / DSM 6381 / JCM 1539 / NBRC 10279 / NRRL Y-324)</name>
    <name type="common">Yeast</name>
    <name type="synonym">Candida guilliermondii</name>
    <dbReference type="NCBI Taxonomy" id="294746"/>
    <lineage>
        <taxon>Eukaryota</taxon>
        <taxon>Fungi</taxon>
        <taxon>Dikarya</taxon>
        <taxon>Ascomycota</taxon>
        <taxon>Saccharomycotina</taxon>
        <taxon>Pichiomycetes</taxon>
        <taxon>Debaryomycetaceae</taxon>
        <taxon>Meyerozyma</taxon>
    </lineage>
</organism>
<dbReference type="OMA" id="RNPGIVN"/>
<feature type="transmembrane region" description="Helical" evidence="7">
    <location>
        <begin position="95"/>
        <end position="114"/>
    </location>
</feature>
<evidence type="ECO:0000256" key="4">
    <source>
        <dbReference type="ARBA" id="ARBA00023136"/>
    </source>
</evidence>
<keyword evidence="3 7" id="KW-1133">Transmembrane helix</keyword>
<dbReference type="InterPro" id="IPR023271">
    <property type="entry name" value="Aquaporin-like"/>
</dbReference>
<keyword evidence="4 7" id="KW-0472">Membrane</keyword>
<feature type="region of interest" description="Disordered" evidence="6">
    <location>
        <begin position="442"/>
        <end position="508"/>
    </location>
</feature>
<dbReference type="InParanoid" id="A5DC86"/>
<dbReference type="PANTHER" id="PTHR30520">
    <property type="entry name" value="FORMATE TRANSPORTER-RELATED"/>
    <property type="match status" value="1"/>
</dbReference>
<keyword evidence="9" id="KW-1185">Reference proteome</keyword>
<evidence type="ECO:0000256" key="1">
    <source>
        <dbReference type="ARBA" id="ARBA00004141"/>
    </source>
</evidence>
<feature type="region of interest" description="Disordered" evidence="6">
    <location>
        <begin position="285"/>
        <end position="307"/>
    </location>
</feature>
<feature type="compositionally biased region" description="Basic and acidic residues" evidence="6">
    <location>
        <begin position="405"/>
        <end position="416"/>
    </location>
</feature>
<dbReference type="eggNOG" id="ENOG502QUGF">
    <property type="taxonomic scope" value="Eukaryota"/>
</dbReference>
<feature type="transmembrane region" description="Helical" evidence="7">
    <location>
        <begin position="32"/>
        <end position="55"/>
    </location>
</feature>
<dbReference type="Proteomes" id="UP000001997">
    <property type="component" value="Unassembled WGS sequence"/>
</dbReference>
<dbReference type="FunCoup" id="A5DC86">
    <property type="interactions" value="19"/>
</dbReference>
<dbReference type="HOGENOM" id="CLU_020549_1_0_1"/>
<evidence type="ECO:0000256" key="2">
    <source>
        <dbReference type="ARBA" id="ARBA00022692"/>
    </source>
</evidence>
<accession>A5DC86</accession>
<dbReference type="InterPro" id="IPR024002">
    <property type="entry name" value="For/NO2_transpt_CS"/>
</dbReference>
<evidence type="ECO:0000256" key="5">
    <source>
        <dbReference type="ARBA" id="ARBA00049660"/>
    </source>
</evidence>
<dbReference type="AlphaFoldDB" id="A5DC86"/>
<dbReference type="STRING" id="294746.A5DC86"/>
<dbReference type="VEuPathDB" id="FungiDB:PGUG_00891"/>
<dbReference type="Pfam" id="PF01226">
    <property type="entry name" value="Form_Nir_trans"/>
    <property type="match status" value="1"/>
</dbReference>
<dbReference type="PANTHER" id="PTHR30520:SF6">
    <property type="entry name" value="FORMATE_NITRATE FAMILY TRANSPORTER (EUROFUNG)"/>
    <property type="match status" value="1"/>
</dbReference>
<evidence type="ECO:0008006" key="10">
    <source>
        <dbReference type="Google" id="ProtNLM"/>
    </source>
</evidence>
<dbReference type="GeneID" id="5128661"/>
<feature type="transmembrane region" description="Helical" evidence="7">
    <location>
        <begin position="242"/>
        <end position="260"/>
    </location>
</feature>
<keyword evidence="2 7" id="KW-0812">Transmembrane</keyword>
<sequence>MVDDSLYISTYEAALAVVATSMKKARLTVDMLILNSFMGGLLFASGGMLHAALQANCPELYKANPGIIEFLQGFFFPIGLFYVVVLGADLFNSNVLYFGVGVLRGAVSIFDVVISWTVSYAFNVVGNIFVCYVIVWFSHVGKEPSYKEACIAITMKKASFSFVETMIKSMAGNFFVCLGVYLQIMAKPLHVKFIMITVPVFTFSAVGFSHAIADMFSLIMGLVCSAPISVGKVVWKVMLPEAIGNIIGGVFFAITIPWYSHLVSVEHDQKKLRLPRFTLRDEQPELNTDSRVIRQKEPDPEEDDEDVTDLALEKHNSEISRHNSSHRSSASSMVGYSPAPFYNESVARTRSRLSRTNTNVSVGSRGPHARSPRNVFPVYGMGKPLERETSIASGVRPNEEDEDRLSESIRSFHDSDDNVPSADYIGSQIKRLVSRKSTRTVDEEQAVSRRPSFASIRQNFARRSSNARRASTSSQRINKANLSPISLDVADATAGTSSAIQEEESPKD</sequence>
<dbReference type="GO" id="GO:2001225">
    <property type="term" value="P:regulation of chloride transport"/>
    <property type="evidence" value="ECO:0007669"/>
    <property type="project" value="EnsemblFungi"/>
</dbReference>
<dbReference type="Gene3D" id="1.20.1080.10">
    <property type="entry name" value="Glycerol uptake facilitator protein"/>
    <property type="match status" value="1"/>
</dbReference>
<feature type="region of interest" description="Disordered" evidence="6">
    <location>
        <begin position="349"/>
        <end position="423"/>
    </location>
</feature>
<dbReference type="OrthoDB" id="4829at2759"/>
<dbReference type="GO" id="GO:0006821">
    <property type="term" value="P:chloride transport"/>
    <property type="evidence" value="ECO:0007669"/>
    <property type="project" value="EnsemblFungi"/>
</dbReference>
<evidence type="ECO:0000256" key="6">
    <source>
        <dbReference type="SAM" id="MobiDB-lite"/>
    </source>
</evidence>
<reference evidence="8 9" key="1">
    <citation type="journal article" date="2009" name="Nature">
        <title>Evolution of pathogenicity and sexual reproduction in eight Candida genomes.</title>
        <authorList>
            <person name="Butler G."/>
            <person name="Rasmussen M.D."/>
            <person name="Lin M.F."/>
            <person name="Santos M.A."/>
            <person name="Sakthikumar S."/>
            <person name="Munro C.A."/>
            <person name="Rheinbay E."/>
            <person name="Grabherr M."/>
            <person name="Forche A."/>
            <person name="Reedy J.L."/>
            <person name="Agrafioti I."/>
            <person name="Arnaud M.B."/>
            <person name="Bates S."/>
            <person name="Brown A.J."/>
            <person name="Brunke S."/>
            <person name="Costanzo M.C."/>
            <person name="Fitzpatrick D.A."/>
            <person name="de Groot P.W."/>
            <person name="Harris D."/>
            <person name="Hoyer L.L."/>
            <person name="Hube B."/>
            <person name="Klis F.M."/>
            <person name="Kodira C."/>
            <person name="Lennard N."/>
            <person name="Logue M.E."/>
            <person name="Martin R."/>
            <person name="Neiman A.M."/>
            <person name="Nikolaou E."/>
            <person name="Quail M.A."/>
            <person name="Quinn J."/>
            <person name="Santos M.C."/>
            <person name="Schmitzberger F.F."/>
            <person name="Sherlock G."/>
            <person name="Shah P."/>
            <person name="Silverstein K.A."/>
            <person name="Skrzypek M.S."/>
            <person name="Soll D."/>
            <person name="Staggs R."/>
            <person name="Stansfield I."/>
            <person name="Stumpf M.P."/>
            <person name="Sudbery P.E."/>
            <person name="Srikantha T."/>
            <person name="Zeng Q."/>
            <person name="Berman J."/>
            <person name="Berriman M."/>
            <person name="Heitman J."/>
            <person name="Gow N.A."/>
            <person name="Lorenz M.C."/>
            <person name="Birren B.W."/>
            <person name="Kellis M."/>
            <person name="Cuomo C.A."/>
        </authorList>
    </citation>
    <scope>NUCLEOTIDE SEQUENCE [LARGE SCALE GENOMIC DNA]</scope>
    <source>
        <strain evidence="9">ATCC 6260 / CBS 566 / DSM 6381 / JCM 1539 / NBRC 10279 / NRRL Y-324</strain>
    </source>
</reference>
<dbReference type="GO" id="GO:0005886">
    <property type="term" value="C:plasma membrane"/>
    <property type="evidence" value="ECO:0007669"/>
    <property type="project" value="TreeGrafter"/>
</dbReference>
<dbReference type="GO" id="GO:0015707">
    <property type="term" value="P:nitrite transport"/>
    <property type="evidence" value="ECO:0007669"/>
    <property type="project" value="TreeGrafter"/>
</dbReference>
<comment type="subcellular location">
    <subcellularLocation>
        <location evidence="1">Membrane</location>
        <topology evidence="1">Multi-pass membrane protein</topology>
    </subcellularLocation>
</comment>
<feature type="transmembrane region" description="Helical" evidence="7">
    <location>
        <begin position="67"/>
        <end position="88"/>
    </location>
</feature>
<protein>
    <recommendedName>
        <fullName evidence="10">Transporter</fullName>
    </recommendedName>
</protein>
<dbReference type="InterPro" id="IPR000292">
    <property type="entry name" value="For/NO2_transpt"/>
</dbReference>
<dbReference type="EMBL" id="CH408155">
    <property type="protein sequence ID" value="EDK36793.2"/>
    <property type="molecule type" value="Genomic_DNA"/>
</dbReference>
<gene>
    <name evidence="8" type="ORF">PGUG_00891</name>
</gene>
<evidence type="ECO:0000256" key="7">
    <source>
        <dbReference type="SAM" id="Phobius"/>
    </source>
</evidence>
<evidence type="ECO:0000256" key="3">
    <source>
        <dbReference type="ARBA" id="ARBA00022989"/>
    </source>
</evidence>
<feature type="compositionally biased region" description="Low complexity" evidence="6">
    <location>
        <begin position="461"/>
        <end position="476"/>
    </location>
</feature>
<comment type="similarity">
    <text evidence="5">Belongs to the FNT transporter (TC 1.A.16) family.</text>
</comment>
<proteinExistence type="inferred from homology"/>
<evidence type="ECO:0000313" key="8">
    <source>
        <dbReference type="EMBL" id="EDK36793.2"/>
    </source>
</evidence>
<dbReference type="GO" id="GO:0140299">
    <property type="term" value="F:molecular sensor activity"/>
    <property type="evidence" value="ECO:0007669"/>
    <property type="project" value="EnsemblFungi"/>
</dbReference>